<dbReference type="InterPro" id="IPR000873">
    <property type="entry name" value="AMP-dep_synth/lig_dom"/>
</dbReference>
<gene>
    <name evidence="4" type="ORF">ABNE31_10560</name>
</gene>
<dbReference type="Gene3D" id="3.30.300.30">
    <property type="match status" value="1"/>
</dbReference>
<comment type="similarity">
    <text evidence="1">Belongs to the ATP-dependent AMP-binding enzyme family.</text>
</comment>
<dbReference type="Pfam" id="PF00501">
    <property type="entry name" value="AMP-binding"/>
    <property type="match status" value="1"/>
</dbReference>
<dbReference type="GO" id="GO:0031956">
    <property type="term" value="F:medium-chain fatty acid-CoA ligase activity"/>
    <property type="evidence" value="ECO:0007669"/>
    <property type="project" value="TreeGrafter"/>
</dbReference>
<dbReference type="EMBL" id="CP157804">
    <property type="protein sequence ID" value="XBQ22039.1"/>
    <property type="molecule type" value="Genomic_DNA"/>
</dbReference>
<accession>A0AAU7MUH2</accession>
<dbReference type="RefSeq" id="WP_349351101.1">
    <property type="nucleotide sequence ID" value="NZ_CP157804.1"/>
</dbReference>
<evidence type="ECO:0000259" key="3">
    <source>
        <dbReference type="Pfam" id="PF00501"/>
    </source>
</evidence>
<reference evidence="4" key="1">
    <citation type="submission" date="2024-05" db="EMBL/GenBank/DDBJ databases">
        <title>Draft Genome Sequences of Flagellimonas sp. MMG031 and Marinobacter sp. MMG032 Isolated from the dinoflagellate Symbiodinium pilosum.</title>
        <authorList>
            <person name="Shikuma N.J."/>
            <person name="Farrell M.V."/>
        </authorList>
    </citation>
    <scope>NUCLEOTIDE SEQUENCE</scope>
    <source>
        <strain evidence="4">MMG031</strain>
    </source>
</reference>
<dbReference type="PANTHER" id="PTHR43201">
    <property type="entry name" value="ACYL-COA SYNTHETASE"/>
    <property type="match status" value="1"/>
</dbReference>
<dbReference type="GO" id="GO:0006631">
    <property type="term" value="P:fatty acid metabolic process"/>
    <property type="evidence" value="ECO:0007669"/>
    <property type="project" value="TreeGrafter"/>
</dbReference>
<dbReference type="SUPFAM" id="SSF56801">
    <property type="entry name" value="Acetyl-CoA synthetase-like"/>
    <property type="match status" value="1"/>
</dbReference>
<evidence type="ECO:0000313" key="4">
    <source>
        <dbReference type="EMBL" id="XBQ22039.1"/>
    </source>
</evidence>
<evidence type="ECO:0000256" key="1">
    <source>
        <dbReference type="ARBA" id="ARBA00006432"/>
    </source>
</evidence>
<dbReference type="InterPro" id="IPR045851">
    <property type="entry name" value="AMP-bd_C_sf"/>
</dbReference>
<dbReference type="KEGG" id="fld:ABNE31_10560"/>
<sequence length="357" mass="39954">MGNPIWHNIHPDFKLNGTAYSRDGVRKLANELTMSTSHYEQTIGDFLKDWTSDESVLNVQTSGSTGASKTIQLKKEHMVNSAQATGHYFELRSKHSALLCLPCTGIAGKMMLVRAMVLGLSLDYVEPSSTPLSAQEQDYDFVAMVPLQVQNSLDQLHKVKKLIIGGAAVDSNLREKLLDLSVDAYETYGMTETITHIAVKRISGEPMDYFETLPHVSVTQDERECLVIQAPKISDEKVVTNDLVDILDAHRFKWVGRYDSVVNSGGIKLIPEQIEKKLSSLIAARFFVAGQPDAALGQKLILIIEADSLDKDKLFQQMKRLSGLSKYEIPKQIYGLQRFPETKTQKIDRKKILEQLS</sequence>
<organism evidence="4">
    <name type="scientific">Flagellimonas sp. MMG031</name>
    <dbReference type="NCBI Taxonomy" id="3158549"/>
    <lineage>
        <taxon>Bacteria</taxon>
        <taxon>Pseudomonadati</taxon>
        <taxon>Bacteroidota</taxon>
        <taxon>Flavobacteriia</taxon>
        <taxon>Flavobacteriales</taxon>
        <taxon>Flavobacteriaceae</taxon>
        <taxon>Flagellimonas</taxon>
    </lineage>
</organism>
<proteinExistence type="inferred from homology"/>
<protein>
    <submittedName>
        <fullName evidence="4">AMP-binding protein</fullName>
    </submittedName>
</protein>
<dbReference type="PANTHER" id="PTHR43201:SF5">
    <property type="entry name" value="MEDIUM-CHAIN ACYL-COA LIGASE ACSF2, MITOCHONDRIAL"/>
    <property type="match status" value="1"/>
</dbReference>
<keyword evidence="2" id="KW-0436">Ligase</keyword>
<dbReference type="InterPro" id="IPR042099">
    <property type="entry name" value="ANL_N_sf"/>
</dbReference>
<feature type="domain" description="AMP-dependent synthetase/ligase" evidence="3">
    <location>
        <begin position="50"/>
        <end position="203"/>
    </location>
</feature>
<name>A0AAU7MUH2_9FLAO</name>
<dbReference type="AlphaFoldDB" id="A0AAU7MUH2"/>
<dbReference type="Gene3D" id="3.40.50.12780">
    <property type="entry name" value="N-terminal domain of ligase-like"/>
    <property type="match status" value="1"/>
</dbReference>
<evidence type="ECO:0000256" key="2">
    <source>
        <dbReference type="ARBA" id="ARBA00022598"/>
    </source>
</evidence>